<keyword evidence="2" id="KW-1185">Reference proteome</keyword>
<evidence type="ECO:0000313" key="1">
    <source>
        <dbReference type="EMBL" id="TCO78009.1"/>
    </source>
</evidence>
<reference evidence="1 2" key="1">
    <citation type="submission" date="2019-03" db="EMBL/GenBank/DDBJ databases">
        <title>Genomic Encyclopedia of Type Strains, Phase IV (KMG-IV): sequencing the most valuable type-strain genomes for metagenomic binning, comparative biology and taxonomic classification.</title>
        <authorList>
            <person name="Goeker M."/>
        </authorList>
    </citation>
    <scope>NUCLEOTIDE SEQUENCE [LARGE SCALE GENOMIC DNA]</scope>
    <source>
        <strain evidence="1 2">DSM 102940</strain>
    </source>
</reference>
<dbReference type="EMBL" id="SLWV01000005">
    <property type="protein sequence ID" value="TCO78009.1"/>
    <property type="molecule type" value="Genomic_DNA"/>
</dbReference>
<dbReference type="Proteomes" id="UP000294919">
    <property type="component" value="Unassembled WGS sequence"/>
</dbReference>
<sequence>MISQRMLKALPFYEQKSKIFQSLLDIQGQELDEKALTIEDLKKQLSIDTAIWALSIYEQELGIITDLYRSYEDRRSTIKSKWRGTGKVDRDLIKLVSDAYTNGDVKVTFDGKINIEFISIYGTPPNIADLQNALEDIKPAHLGIAYIFNYLIWNEFDRYNKTWDQWDGLNLIWDEFEIHKEGL</sequence>
<dbReference type="RefSeq" id="WP_132243664.1">
    <property type="nucleotide sequence ID" value="NZ_SLWV01000005.1"/>
</dbReference>
<name>A0A4R2L2A1_9FIRM</name>
<proteinExistence type="predicted"/>
<protein>
    <submittedName>
        <fullName evidence="1">Uncharacterized protein DUF2313</fullName>
    </submittedName>
</protein>
<dbReference type="OrthoDB" id="1629754at2"/>
<accession>A0A4R2L2A1</accession>
<dbReference type="InterPro" id="IPR018755">
    <property type="entry name" value="Phage_Mu_Gp48"/>
</dbReference>
<dbReference type="Pfam" id="PF10076">
    <property type="entry name" value="Phage_Mu_Gp48"/>
    <property type="match status" value="1"/>
</dbReference>
<organism evidence="1 2">
    <name type="scientific">Marinisporobacter balticus</name>
    <dbReference type="NCBI Taxonomy" id="2018667"/>
    <lineage>
        <taxon>Bacteria</taxon>
        <taxon>Bacillati</taxon>
        <taxon>Bacillota</taxon>
        <taxon>Clostridia</taxon>
        <taxon>Peptostreptococcales</taxon>
        <taxon>Thermotaleaceae</taxon>
        <taxon>Marinisporobacter</taxon>
    </lineage>
</organism>
<evidence type="ECO:0000313" key="2">
    <source>
        <dbReference type="Proteomes" id="UP000294919"/>
    </source>
</evidence>
<dbReference type="AlphaFoldDB" id="A0A4R2L2A1"/>
<comment type="caution">
    <text evidence="1">The sequence shown here is derived from an EMBL/GenBank/DDBJ whole genome shotgun (WGS) entry which is preliminary data.</text>
</comment>
<gene>
    <name evidence="1" type="ORF">EV214_105108</name>
</gene>